<dbReference type="EMBL" id="LIUT01000001">
    <property type="protein sequence ID" value="KOR88186.1"/>
    <property type="molecule type" value="Genomic_DNA"/>
</dbReference>
<accession>A0A0M1P145</accession>
<evidence type="ECO:0000313" key="2">
    <source>
        <dbReference type="Proteomes" id="UP000036932"/>
    </source>
</evidence>
<sequence>MAQRLATEYVNATMQMTDIQMDQFLQYNQAFRISNRVKVMDSGEQVFVLEDESGEEVHLPFERKNGLYVCELSCRLVTPHLTNAVRKLFAAFSGSGRVNRIYRGFTMSYDYHVGTVHRITQIAGDDSIVIYEYKNTAGELQRLFNSNEAEKEIESIQRNINVLLDQRIAAGNDKLKTTTIDERLRRFNQRLFVLEA</sequence>
<dbReference type="PATRIC" id="fig|1705565.3.peg.2450"/>
<dbReference type="RefSeq" id="WP_053489404.1">
    <property type="nucleotide sequence ID" value="NZ_LIUT01000001.1"/>
</dbReference>
<dbReference type="OrthoDB" id="2880119at2"/>
<gene>
    <name evidence="1" type="ORF">AM231_02855</name>
</gene>
<dbReference type="AlphaFoldDB" id="A0A0M1P145"/>
<evidence type="ECO:0000313" key="1">
    <source>
        <dbReference type="EMBL" id="KOR88186.1"/>
    </source>
</evidence>
<protein>
    <submittedName>
        <fullName evidence="1">Non-ribosomal peptide synthetase module</fullName>
    </submittedName>
</protein>
<reference evidence="2" key="1">
    <citation type="submission" date="2015-08" db="EMBL/GenBank/DDBJ databases">
        <title>Genome sequencing project for genomic taxonomy and phylogenomics of Bacillus-like bacteria.</title>
        <authorList>
            <person name="Liu B."/>
            <person name="Wang J."/>
            <person name="Zhu Y."/>
            <person name="Liu G."/>
            <person name="Chen Q."/>
            <person name="Chen Z."/>
            <person name="Lan J."/>
            <person name="Che J."/>
            <person name="Ge C."/>
            <person name="Shi H."/>
            <person name="Pan Z."/>
            <person name="Liu X."/>
        </authorList>
    </citation>
    <scope>NUCLEOTIDE SEQUENCE [LARGE SCALE GENOMIC DNA]</scope>
    <source>
        <strain evidence="2">FJAT-22460</strain>
    </source>
</reference>
<keyword evidence="2" id="KW-1185">Reference proteome</keyword>
<comment type="caution">
    <text evidence="1">The sequence shown here is derived from an EMBL/GenBank/DDBJ whole genome shotgun (WGS) entry which is preliminary data.</text>
</comment>
<proteinExistence type="predicted"/>
<dbReference type="Proteomes" id="UP000036932">
    <property type="component" value="Unassembled WGS sequence"/>
</dbReference>
<name>A0A0M1P145_9BACL</name>
<organism evidence="1 2">
    <name type="scientific">Paenibacillus solani</name>
    <dbReference type="NCBI Taxonomy" id="1705565"/>
    <lineage>
        <taxon>Bacteria</taxon>
        <taxon>Bacillati</taxon>
        <taxon>Bacillota</taxon>
        <taxon>Bacilli</taxon>
        <taxon>Bacillales</taxon>
        <taxon>Paenibacillaceae</taxon>
        <taxon>Paenibacillus</taxon>
    </lineage>
</organism>